<dbReference type="NCBIfam" id="TIGR01444">
    <property type="entry name" value="fkbM_fam"/>
    <property type="match status" value="1"/>
</dbReference>
<feature type="domain" description="Methyltransferase FkbM" evidence="1">
    <location>
        <begin position="70"/>
        <end position="215"/>
    </location>
</feature>
<dbReference type="Proteomes" id="UP000579945">
    <property type="component" value="Unassembled WGS sequence"/>
</dbReference>
<dbReference type="EMBL" id="JACIBV010000001">
    <property type="protein sequence ID" value="MBB3729083.1"/>
    <property type="molecule type" value="Genomic_DNA"/>
</dbReference>
<dbReference type="InterPro" id="IPR052514">
    <property type="entry name" value="SAM-dependent_MTase"/>
</dbReference>
<evidence type="ECO:0000259" key="1">
    <source>
        <dbReference type="Pfam" id="PF05050"/>
    </source>
</evidence>
<dbReference type="Gene3D" id="3.40.50.150">
    <property type="entry name" value="Vaccinia Virus protein VP39"/>
    <property type="match status" value="1"/>
</dbReference>
<dbReference type="GeneID" id="95391282"/>
<dbReference type="PANTHER" id="PTHR34203:SF13">
    <property type="entry name" value="EXPRESSED PROTEIN"/>
    <property type="match status" value="1"/>
</dbReference>
<dbReference type="GO" id="GO:0008168">
    <property type="term" value="F:methyltransferase activity"/>
    <property type="evidence" value="ECO:0007669"/>
    <property type="project" value="UniProtKB-KW"/>
</dbReference>
<evidence type="ECO:0000313" key="3">
    <source>
        <dbReference type="Proteomes" id="UP000579945"/>
    </source>
</evidence>
<proteinExistence type="predicted"/>
<keyword evidence="2" id="KW-0808">Transferase</keyword>
<comment type="caution">
    <text evidence="2">The sequence shown here is derived from an EMBL/GenBank/DDBJ whole genome shotgun (WGS) entry which is preliminary data.</text>
</comment>
<keyword evidence="3" id="KW-1185">Reference proteome</keyword>
<organism evidence="2 3">
    <name type="scientific">Nonomuraea dietziae</name>
    <dbReference type="NCBI Taxonomy" id="65515"/>
    <lineage>
        <taxon>Bacteria</taxon>
        <taxon>Bacillati</taxon>
        <taxon>Actinomycetota</taxon>
        <taxon>Actinomycetes</taxon>
        <taxon>Streptosporangiales</taxon>
        <taxon>Streptosporangiaceae</taxon>
        <taxon>Nonomuraea</taxon>
    </lineage>
</organism>
<dbReference type="AlphaFoldDB" id="A0A7W5YC97"/>
<accession>A0A7W5YC97</accession>
<keyword evidence="2" id="KW-0489">Methyltransferase</keyword>
<gene>
    <name evidence="2" type="ORF">FHR33_004943</name>
</gene>
<dbReference type="InterPro" id="IPR006342">
    <property type="entry name" value="FkbM_mtfrase"/>
</dbReference>
<dbReference type="PANTHER" id="PTHR34203">
    <property type="entry name" value="METHYLTRANSFERASE, FKBM FAMILY PROTEIN"/>
    <property type="match status" value="1"/>
</dbReference>
<dbReference type="SUPFAM" id="SSF53335">
    <property type="entry name" value="S-adenosyl-L-methionine-dependent methyltransferases"/>
    <property type="match status" value="1"/>
</dbReference>
<dbReference type="InterPro" id="IPR029063">
    <property type="entry name" value="SAM-dependent_MTases_sf"/>
</dbReference>
<dbReference type="GO" id="GO:0032259">
    <property type="term" value="P:methylation"/>
    <property type="evidence" value="ECO:0007669"/>
    <property type="project" value="UniProtKB-KW"/>
</dbReference>
<reference evidence="2 3" key="1">
    <citation type="submission" date="2020-08" db="EMBL/GenBank/DDBJ databases">
        <title>Sequencing the genomes of 1000 actinobacteria strains.</title>
        <authorList>
            <person name="Klenk H.-P."/>
        </authorList>
    </citation>
    <scope>NUCLEOTIDE SEQUENCE [LARGE SCALE GENOMIC DNA]</scope>
    <source>
        <strain evidence="2 3">DSM 44320</strain>
    </source>
</reference>
<sequence length="280" mass="30504">MLGQVVRVLRHRPLDFLTDFSLPDNPEIRLVSVESRLVRLLFWYGERGYEGMETTCWRRLCGGASSVLELGANIGYYTVQGASAARPAAYVAVEANPESAAIVERNVAANSLDNVKVVQAAVVDDDAPDSLELALPDQEQYVAPTGAYLAQGGEGITDRPASRTISVPTVRITDLIGGVDLLKLDIEGYEAKVLRAAWPQIIAGRPTIVLEVLRNVPDLRRVLVDLRAHDWEVWAIGEHALHPVTDEQLAAEAPLPRYGSRDVVLIPAERAAELVGRLGS</sequence>
<dbReference type="Pfam" id="PF05050">
    <property type="entry name" value="Methyltransf_21"/>
    <property type="match status" value="1"/>
</dbReference>
<protein>
    <submittedName>
        <fullName evidence="2">FkbM family methyltransferase</fullName>
    </submittedName>
</protein>
<dbReference type="RefSeq" id="WP_183651871.1">
    <property type="nucleotide sequence ID" value="NZ_BAAAXX010000006.1"/>
</dbReference>
<name>A0A7W5YC97_9ACTN</name>
<evidence type="ECO:0000313" key="2">
    <source>
        <dbReference type="EMBL" id="MBB3729083.1"/>
    </source>
</evidence>